<comment type="caution">
    <text evidence="2">The sequence shown here is derived from an EMBL/GenBank/DDBJ whole genome shotgun (WGS) entry which is preliminary data.</text>
</comment>
<dbReference type="GO" id="GO:0036297">
    <property type="term" value="P:interstrand cross-link repair"/>
    <property type="evidence" value="ECO:0007669"/>
    <property type="project" value="InterPro"/>
</dbReference>
<dbReference type="PANTHER" id="PTHR14890:SF1">
    <property type="entry name" value="FANCONI ANEMIA CORE COMPLEX-ASSOCIATED PROTEIN 100"/>
    <property type="match status" value="1"/>
</dbReference>
<name>A0AAV6FML9_9TELE</name>
<dbReference type="PANTHER" id="PTHR14890">
    <property type="entry name" value="FANCONI ANEMIA CORE COMPLEX-ASSOCIATED PROTEIN 100"/>
    <property type="match status" value="1"/>
</dbReference>
<evidence type="ECO:0000313" key="2">
    <source>
        <dbReference type="EMBL" id="KAG5262922.1"/>
    </source>
</evidence>
<evidence type="ECO:0000256" key="1">
    <source>
        <dbReference type="SAM" id="MobiDB-lite"/>
    </source>
</evidence>
<organism evidence="2 3">
    <name type="scientific">Alosa alosa</name>
    <name type="common">allis shad</name>
    <dbReference type="NCBI Taxonomy" id="278164"/>
    <lineage>
        <taxon>Eukaryota</taxon>
        <taxon>Metazoa</taxon>
        <taxon>Chordata</taxon>
        <taxon>Craniata</taxon>
        <taxon>Vertebrata</taxon>
        <taxon>Euteleostomi</taxon>
        <taxon>Actinopterygii</taxon>
        <taxon>Neopterygii</taxon>
        <taxon>Teleostei</taxon>
        <taxon>Clupei</taxon>
        <taxon>Clupeiformes</taxon>
        <taxon>Clupeoidei</taxon>
        <taxon>Clupeidae</taxon>
        <taxon>Alosa</taxon>
    </lineage>
</organism>
<dbReference type="AlphaFoldDB" id="A0AAV6FML9"/>
<dbReference type="InterPro" id="IPR029251">
    <property type="entry name" value="Faap100"/>
</dbReference>
<dbReference type="GO" id="GO:0005654">
    <property type="term" value="C:nucleoplasm"/>
    <property type="evidence" value="ECO:0007669"/>
    <property type="project" value="TreeGrafter"/>
</dbReference>
<reference evidence="2" key="1">
    <citation type="submission" date="2020-10" db="EMBL/GenBank/DDBJ databases">
        <title>Chromosome-scale genome assembly of the Allis shad, Alosa alosa.</title>
        <authorList>
            <person name="Margot Z."/>
            <person name="Christophe K."/>
            <person name="Cabau C."/>
            <person name="Louis A."/>
            <person name="Berthelot C."/>
            <person name="Parey E."/>
            <person name="Roest Crollius H."/>
            <person name="Montfort J."/>
            <person name="Robinson-Rechavi M."/>
            <person name="Bucao C."/>
            <person name="Bouchez O."/>
            <person name="Gislard M."/>
            <person name="Lluch J."/>
            <person name="Milhes M."/>
            <person name="Lampietro C."/>
            <person name="Lopez Roques C."/>
            <person name="Donnadieu C."/>
            <person name="Braasch I."/>
            <person name="Desvignes T."/>
            <person name="Postlethwait J."/>
            <person name="Bobe J."/>
            <person name="Guiguen Y."/>
        </authorList>
    </citation>
    <scope>NUCLEOTIDE SEQUENCE</scope>
    <source>
        <strain evidence="2">M-15738</strain>
        <tissue evidence="2">Blood</tissue>
    </source>
</reference>
<accession>A0AAV6FML9</accession>
<proteinExistence type="predicted"/>
<protein>
    <recommendedName>
        <fullName evidence="4">Fanconi anemia core complex-associated protein 100</fullName>
    </recommendedName>
</protein>
<feature type="region of interest" description="Disordered" evidence="1">
    <location>
        <begin position="351"/>
        <end position="373"/>
    </location>
</feature>
<gene>
    <name evidence="2" type="ORF">AALO_G00280500</name>
</gene>
<dbReference type="Pfam" id="PF15146">
    <property type="entry name" value="FANCAA"/>
    <property type="match status" value="1"/>
</dbReference>
<sequence length="862" mass="92533">MEAIRCSVESWAEFGLSNSANVKILLAGTAVLFCSGSDILLFSSKDKRLSAVLQFDTPVTHLAFSARRYIYVLCEKDGIYCTSLPQQSRPPSPPVVDQDPVLQRVAEDSILLKDPTIDSFLLAEDLLITVSREEATWTLDLYRVSDGSSSKPVSLRKLAEHRVSAINTAQPHGKTEVNVDGKDSWPVLSCIYPSGGASFPGDLSGYPGCFLLEPVLFTLLFGVDAALVNSPVVLLGLPDGRLCYLPLRIPTPSAPGQRAGPRVLHSLEQPVAFIGTSSVATETGGCLPRSLVAIGQTGRVLLVTANEGGGQGKVERFSEFSIRGPVVCAYLSSSHVYYSTATDLLSLKLNAPSASSSSSDQPGPPDPPTPTPISLNVCGVIAMTLASSDLTEGGAVELLALSRRGRLQKIRLPQGTTGGSVARLPSSLAGQRVKDLLAGIGNVWERASALKNTVQHRNKSLRLLNQVLNICSLMSNQKAEKQACDHQQPINCHGVTSWSCVLQNDSLMLTCTLENNSAFTLEHGWSLCVHIYHMSGSFTAERENPSRTYTFPVQKLSPGQKLDVTLPLGSSHSLSLPLTVHCSLMFSMCSLGSPEDPNFPENTGIQPSSLPIRQSNCICLHLNTLTVDLLDALHFDASMSLSSVSKQPPAPLDAVHTLLDSRGSVRGDPTGQGQRSSPYSAVVKLSVELLRASLKAPGVDAGAGEPWASVSALRWLLNGCPGARGLVEALQMPAVTGRCPAGHTARMTIKEVTLSDVSIEGPLTVLEILIESFSMATVCGLHYAVLRRIQVLPRLIQTCHKPHMQLGEDHMRRAMQRAEALYKALQVALVPTALGVSPSSIRTSHRLLSIYQQLRENPLLIL</sequence>
<feature type="compositionally biased region" description="Low complexity" evidence="1">
    <location>
        <begin position="351"/>
        <end position="361"/>
    </location>
</feature>
<keyword evidence="3" id="KW-1185">Reference proteome</keyword>
<dbReference type="EMBL" id="JADWDJ010000022">
    <property type="protein sequence ID" value="KAG5262922.1"/>
    <property type="molecule type" value="Genomic_DNA"/>
</dbReference>
<feature type="compositionally biased region" description="Pro residues" evidence="1">
    <location>
        <begin position="362"/>
        <end position="371"/>
    </location>
</feature>
<dbReference type="Proteomes" id="UP000823561">
    <property type="component" value="Chromosome 22"/>
</dbReference>
<dbReference type="GO" id="GO:0043240">
    <property type="term" value="C:Fanconi anaemia nuclear complex"/>
    <property type="evidence" value="ECO:0007669"/>
    <property type="project" value="InterPro"/>
</dbReference>
<evidence type="ECO:0008006" key="4">
    <source>
        <dbReference type="Google" id="ProtNLM"/>
    </source>
</evidence>
<evidence type="ECO:0000313" key="3">
    <source>
        <dbReference type="Proteomes" id="UP000823561"/>
    </source>
</evidence>